<protein>
    <submittedName>
        <fullName evidence="2">DUF3078 domain-containing protein</fullName>
    </submittedName>
</protein>
<dbReference type="Pfam" id="PF11276">
    <property type="entry name" value="DUF3078"/>
    <property type="match status" value="1"/>
</dbReference>
<gene>
    <name evidence="2" type="ORF">H9982_02880</name>
</gene>
<evidence type="ECO:0000313" key="2">
    <source>
        <dbReference type="EMBL" id="HIX45145.1"/>
    </source>
</evidence>
<reference evidence="2" key="2">
    <citation type="submission" date="2021-04" db="EMBL/GenBank/DDBJ databases">
        <authorList>
            <person name="Gilroy R."/>
        </authorList>
    </citation>
    <scope>NUCLEOTIDE SEQUENCE</scope>
    <source>
        <strain evidence="2">ChiHjej12B11-16260</strain>
    </source>
</reference>
<evidence type="ECO:0000313" key="3">
    <source>
        <dbReference type="Proteomes" id="UP000824246"/>
    </source>
</evidence>
<comment type="caution">
    <text evidence="2">The sequence shown here is derived from an EMBL/GenBank/DDBJ whole genome shotgun (WGS) entry which is preliminary data.</text>
</comment>
<dbReference type="AlphaFoldDB" id="A0A9D2API2"/>
<dbReference type="InterPro" id="IPR021428">
    <property type="entry name" value="DUF3078"/>
</dbReference>
<evidence type="ECO:0000256" key="1">
    <source>
        <dbReference type="SAM" id="SignalP"/>
    </source>
</evidence>
<accession>A0A9D2API2</accession>
<organism evidence="2 3">
    <name type="scientific">Candidatus Barnesiella excrementipullorum</name>
    <dbReference type="NCBI Taxonomy" id="2838479"/>
    <lineage>
        <taxon>Bacteria</taxon>
        <taxon>Pseudomonadati</taxon>
        <taxon>Bacteroidota</taxon>
        <taxon>Bacteroidia</taxon>
        <taxon>Bacteroidales</taxon>
        <taxon>Barnesiellaceae</taxon>
        <taxon>Barnesiella</taxon>
    </lineage>
</organism>
<dbReference type="EMBL" id="DXFB01000078">
    <property type="protein sequence ID" value="HIX45145.1"/>
    <property type="molecule type" value="Genomic_DNA"/>
</dbReference>
<dbReference type="Proteomes" id="UP000824246">
    <property type="component" value="Unassembled WGS sequence"/>
</dbReference>
<reference evidence="2" key="1">
    <citation type="journal article" date="2021" name="PeerJ">
        <title>Extensive microbial diversity within the chicken gut microbiome revealed by metagenomics and culture.</title>
        <authorList>
            <person name="Gilroy R."/>
            <person name="Ravi A."/>
            <person name="Getino M."/>
            <person name="Pursley I."/>
            <person name="Horton D.L."/>
            <person name="Alikhan N.F."/>
            <person name="Baker D."/>
            <person name="Gharbi K."/>
            <person name="Hall N."/>
            <person name="Watson M."/>
            <person name="Adriaenssens E.M."/>
            <person name="Foster-Nyarko E."/>
            <person name="Jarju S."/>
            <person name="Secka A."/>
            <person name="Antonio M."/>
            <person name="Oren A."/>
            <person name="Chaudhuri R.R."/>
            <person name="La Ragione R."/>
            <person name="Hildebrand F."/>
            <person name="Pallen M.J."/>
        </authorList>
    </citation>
    <scope>NUCLEOTIDE SEQUENCE</scope>
    <source>
        <strain evidence="2">ChiHjej12B11-16260</strain>
    </source>
</reference>
<proteinExistence type="predicted"/>
<feature type="chain" id="PRO_5039344805" evidence="1">
    <location>
        <begin position="23"/>
        <end position="448"/>
    </location>
</feature>
<keyword evidence="1" id="KW-0732">Signal</keyword>
<name>A0A9D2API2_9BACT</name>
<feature type="signal peptide" evidence="1">
    <location>
        <begin position="1"/>
        <end position="22"/>
    </location>
</feature>
<sequence length="448" mass="51496">MKRNILFIIGFLLLSLSIKAAAGGVTESETTQKVDTGAVAAVDTAAHTAGFILDLWELWDDTLSRYTNNPLFLPLVFERQEVTPYETLDVERWDEHKLAYDMDTLLPRSDEWLSLSLREAKRVQAARNYVIVSCPELVKYNLDNLPEIPKQYMIVNDPTKQTITIVERPITPVTELQAKPVKIKRWLFNFNSAVQFSMVYISDNWYQGGQSSLSLLSDQLLSLKYNDPSGKVLFENALQWKVNLTTSEEDTVHTVRVGEDVFQLNSKFGYKAFSKWYYSTSLQFKTQILTNYASNSNDIQAEFLSPSELNLGLGLSYQHSYEKPVKLSHTLTLSPLSYNLKFLALHHMDPTRFGIDKGWAKNEIGSSIDYTITWALRYNIQWSSHLFAFTNYRTSLVEWANTFDFAFSTYFSARIYVDVRFDDSVARDPRLGFFQIKDLLSLGFSYKI</sequence>